<evidence type="ECO:0000313" key="2">
    <source>
        <dbReference type="EMBL" id="SVB43959.1"/>
    </source>
</evidence>
<dbReference type="AlphaFoldDB" id="A0A382E0K0"/>
<organism evidence="2">
    <name type="scientific">marine metagenome</name>
    <dbReference type="NCBI Taxonomy" id="408172"/>
    <lineage>
        <taxon>unclassified sequences</taxon>
        <taxon>metagenomes</taxon>
        <taxon>ecological metagenomes</taxon>
    </lineage>
</organism>
<gene>
    <name evidence="2" type="ORF">METZ01_LOCUS196813</name>
</gene>
<accession>A0A382E0K0</accession>
<sequence length="264" mass="30315">MKMKFISFIFLLLTITNDAKADIYWLYEFYNISSNFNIFSLNDDEYQQCLKKQLSENDYKKAVEFKSSITQKMEDAADQCVEKLLVLQSNTKLQLCLQNELSNQSYNNLITKQFSKSPRKNDFKAFYKCLSELKTNIVVESNEQYNESNSCPKGYNLVNNSCQSDESTSSGSCPEGYKLVNNSCQSDGSKQKQKSDNLSKVTENKSNIKKNKYNLNDPALNKCFKKMLGDKRYQEIIVAGSKKPNDEENTSIVGCQQNPDSMWQ</sequence>
<evidence type="ECO:0000256" key="1">
    <source>
        <dbReference type="SAM" id="MobiDB-lite"/>
    </source>
</evidence>
<protein>
    <submittedName>
        <fullName evidence="2">Uncharacterized protein</fullName>
    </submittedName>
</protein>
<dbReference type="EMBL" id="UINC01041967">
    <property type="protein sequence ID" value="SVB43959.1"/>
    <property type="molecule type" value="Genomic_DNA"/>
</dbReference>
<reference evidence="2" key="1">
    <citation type="submission" date="2018-05" db="EMBL/GenBank/DDBJ databases">
        <authorList>
            <person name="Lanie J.A."/>
            <person name="Ng W.-L."/>
            <person name="Kazmierczak K.M."/>
            <person name="Andrzejewski T.M."/>
            <person name="Davidsen T.M."/>
            <person name="Wayne K.J."/>
            <person name="Tettelin H."/>
            <person name="Glass J.I."/>
            <person name="Rusch D."/>
            <person name="Podicherti R."/>
            <person name="Tsui H.-C.T."/>
            <person name="Winkler M.E."/>
        </authorList>
    </citation>
    <scope>NUCLEOTIDE SEQUENCE</scope>
</reference>
<feature type="compositionally biased region" description="Polar residues" evidence="1">
    <location>
        <begin position="250"/>
        <end position="264"/>
    </location>
</feature>
<proteinExistence type="predicted"/>
<feature type="region of interest" description="Disordered" evidence="1">
    <location>
        <begin position="240"/>
        <end position="264"/>
    </location>
</feature>
<name>A0A382E0K0_9ZZZZ</name>
<feature type="non-terminal residue" evidence="2">
    <location>
        <position position="264"/>
    </location>
</feature>